<keyword evidence="2 10" id="KW-0812">Transmembrane</keyword>
<evidence type="ECO:0000313" key="13">
    <source>
        <dbReference type="Proteomes" id="UP000327493"/>
    </source>
</evidence>
<gene>
    <name evidence="12" type="ORF">FQN60_005485</name>
</gene>
<protein>
    <recommendedName>
        <fullName evidence="11">G-protein coupled receptors family 1 profile domain-containing protein</fullName>
    </recommendedName>
</protein>
<dbReference type="GO" id="GO:0035025">
    <property type="term" value="P:positive regulation of Rho protein signal transduction"/>
    <property type="evidence" value="ECO:0007669"/>
    <property type="project" value="TreeGrafter"/>
</dbReference>
<proteinExistence type="predicted"/>
<keyword evidence="6" id="KW-0675">Receptor</keyword>
<dbReference type="InterPro" id="IPR017452">
    <property type="entry name" value="GPCR_Rhodpsn_7TM"/>
</dbReference>
<evidence type="ECO:0000256" key="10">
    <source>
        <dbReference type="SAM" id="Phobius"/>
    </source>
</evidence>
<dbReference type="GO" id="GO:0005886">
    <property type="term" value="C:plasma membrane"/>
    <property type="evidence" value="ECO:0007669"/>
    <property type="project" value="TreeGrafter"/>
</dbReference>
<feature type="compositionally biased region" description="Basic and acidic residues" evidence="9">
    <location>
        <begin position="10"/>
        <end position="19"/>
    </location>
</feature>
<dbReference type="Proteomes" id="UP000327493">
    <property type="component" value="Chromosome 23"/>
</dbReference>
<evidence type="ECO:0000256" key="4">
    <source>
        <dbReference type="ARBA" id="ARBA00023040"/>
    </source>
</evidence>
<keyword evidence="5 10" id="KW-0472">Membrane</keyword>
<dbReference type="GO" id="GO:0004930">
    <property type="term" value="F:G protein-coupled receptor activity"/>
    <property type="evidence" value="ECO:0007669"/>
    <property type="project" value="UniProtKB-KW"/>
</dbReference>
<name>A0A5J5CIB9_9PERO</name>
<organism evidence="12 13">
    <name type="scientific">Etheostoma spectabile</name>
    <name type="common">orangethroat darter</name>
    <dbReference type="NCBI Taxonomy" id="54343"/>
    <lineage>
        <taxon>Eukaryota</taxon>
        <taxon>Metazoa</taxon>
        <taxon>Chordata</taxon>
        <taxon>Craniata</taxon>
        <taxon>Vertebrata</taxon>
        <taxon>Euteleostomi</taxon>
        <taxon>Actinopterygii</taxon>
        <taxon>Neopterygii</taxon>
        <taxon>Teleostei</taxon>
        <taxon>Neoteleostei</taxon>
        <taxon>Acanthomorphata</taxon>
        <taxon>Eupercaria</taxon>
        <taxon>Perciformes</taxon>
        <taxon>Percoidei</taxon>
        <taxon>Percidae</taxon>
        <taxon>Etheostomatinae</taxon>
        <taxon>Etheostoma</taxon>
    </lineage>
</organism>
<feature type="transmembrane region" description="Helical" evidence="10">
    <location>
        <begin position="146"/>
        <end position="164"/>
    </location>
</feature>
<keyword evidence="3 10" id="KW-1133">Transmembrane helix</keyword>
<feature type="region of interest" description="Disordered" evidence="9">
    <location>
        <begin position="1"/>
        <end position="30"/>
    </location>
</feature>
<feature type="transmembrane region" description="Helical" evidence="10">
    <location>
        <begin position="212"/>
        <end position="238"/>
    </location>
</feature>
<evidence type="ECO:0000256" key="2">
    <source>
        <dbReference type="ARBA" id="ARBA00022692"/>
    </source>
</evidence>
<evidence type="ECO:0000256" key="1">
    <source>
        <dbReference type="ARBA" id="ARBA00004141"/>
    </source>
</evidence>
<feature type="transmembrane region" description="Helical" evidence="10">
    <location>
        <begin position="93"/>
        <end position="115"/>
    </location>
</feature>
<dbReference type="GO" id="GO:0007200">
    <property type="term" value="P:phospholipase C-activating G protein-coupled receptor signaling pathway"/>
    <property type="evidence" value="ECO:0007669"/>
    <property type="project" value="TreeGrafter"/>
</dbReference>
<evidence type="ECO:0000256" key="8">
    <source>
        <dbReference type="ARBA" id="ARBA00023224"/>
    </source>
</evidence>
<dbReference type="InterPro" id="IPR000276">
    <property type="entry name" value="GPCR_Rhodpsn"/>
</dbReference>
<evidence type="ECO:0000256" key="6">
    <source>
        <dbReference type="ARBA" id="ARBA00023170"/>
    </source>
</evidence>
<dbReference type="SUPFAM" id="SSF81321">
    <property type="entry name" value="Family A G protein-coupled receptor-like"/>
    <property type="match status" value="1"/>
</dbReference>
<feature type="non-terminal residue" evidence="12">
    <location>
        <position position="382"/>
    </location>
</feature>
<keyword evidence="8" id="KW-0807">Transducer</keyword>
<dbReference type="Gene3D" id="1.20.1070.10">
    <property type="entry name" value="Rhodopsin 7-helix transmembrane proteins"/>
    <property type="match status" value="1"/>
</dbReference>
<evidence type="ECO:0000313" key="12">
    <source>
        <dbReference type="EMBL" id="KAA8579950.1"/>
    </source>
</evidence>
<keyword evidence="7" id="KW-0325">Glycoprotein</keyword>
<dbReference type="Pfam" id="PF00001">
    <property type="entry name" value="7tm_1"/>
    <property type="match status" value="1"/>
</dbReference>
<evidence type="ECO:0000256" key="7">
    <source>
        <dbReference type="ARBA" id="ARBA00023180"/>
    </source>
</evidence>
<reference evidence="12 13" key="1">
    <citation type="submission" date="2019-08" db="EMBL/GenBank/DDBJ databases">
        <title>A chromosome-level genome assembly, high-density linkage maps, and genome scans reveal the genomic architecture of hybrid incompatibilities underlying speciation via character displacement in darters (Percidae: Etheostominae).</title>
        <authorList>
            <person name="Moran R.L."/>
            <person name="Catchen J.M."/>
            <person name="Fuller R.C."/>
        </authorList>
    </citation>
    <scope>NUCLEOTIDE SEQUENCE [LARGE SCALE GENOMIC DNA]</scope>
    <source>
        <strain evidence="12">EspeVRDwgs_2016</strain>
        <tissue evidence="12">Muscle</tissue>
    </source>
</reference>
<dbReference type="EMBL" id="VOFY01000023">
    <property type="protein sequence ID" value="KAA8579950.1"/>
    <property type="molecule type" value="Genomic_DNA"/>
</dbReference>
<keyword evidence="4" id="KW-0297">G-protein coupled receptor</keyword>
<dbReference type="PANTHER" id="PTHR24232">
    <property type="entry name" value="G-PROTEIN COUPLED RECEPTOR"/>
    <property type="match status" value="1"/>
</dbReference>
<evidence type="ECO:0000256" key="9">
    <source>
        <dbReference type="SAM" id="MobiDB-lite"/>
    </source>
</evidence>
<evidence type="ECO:0000256" key="3">
    <source>
        <dbReference type="ARBA" id="ARBA00022989"/>
    </source>
</evidence>
<dbReference type="PROSITE" id="PS50262">
    <property type="entry name" value="G_PROTEIN_RECEP_F1_2"/>
    <property type="match status" value="1"/>
</dbReference>
<feature type="transmembrane region" description="Helical" evidence="10">
    <location>
        <begin position="266"/>
        <end position="294"/>
    </location>
</feature>
<feature type="transmembrane region" description="Helical" evidence="10">
    <location>
        <begin position="58"/>
        <end position="81"/>
    </location>
</feature>
<accession>A0A5J5CIB9</accession>
<feature type="domain" description="G-protein coupled receptors family 1 profile" evidence="11">
    <location>
        <begin position="73"/>
        <end position="287"/>
    </location>
</feature>
<dbReference type="AlphaFoldDB" id="A0A5J5CIB9"/>
<comment type="subcellular location">
    <subcellularLocation>
        <location evidence="1">Membrane</location>
        <topology evidence="1">Multi-pass membrane protein</topology>
    </subcellularLocation>
</comment>
<evidence type="ECO:0000259" key="11">
    <source>
        <dbReference type="PROSITE" id="PS50262"/>
    </source>
</evidence>
<sequence length="382" mass="41676">MSVTSEQELQEGREKEGGIRRGMKPSETASMSKPELFAKNYVAAIFSDCHSIAEWHTMWLFVDTFILITGVVANVALLWLFMKERKALSASQVLGVNLVAMDLLYMCLKPVSLIYNTMSVSTNNSATAWQQLNPPPPPPLDRATDVFSMFNLIGCPLLLACMCIERYLAVVRPVLYLKVKKWEYRMAVSAVVWAITLSFCLAAGIVNDKLIILMPVSTIISCLFLLMLACLGSVVWSLQQQSPAHTTSGNQAPSASPLKRRAVANVLAVVVPAVIAYLPVLLMLPIILCVLWGQINLGQCKPSKSPDSPMFTSVSSKLMMTAMAASSLLKLLRPGTKSKAILLTAAELSDAALLAPSAVLESHWDWDELPDASSRLDACNKS</sequence>
<feature type="transmembrane region" description="Helical" evidence="10">
    <location>
        <begin position="184"/>
        <end position="206"/>
    </location>
</feature>
<evidence type="ECO:0000256" key="5">
    <source>
        <dbReference type="ARBA" id="ARBA00023136"/>
    </source>
</evidence>
<comment type="caution">
    <text evidence="12">The sequence shown here is derived from an EMBL/GenBank/DDBJ whole genome shotgun (WGS) entry which is preliminary data.</text>
</comment>
<dbReference type="PANTHER" id="PTHR24232:SF107">
    <property type="entry name" value="HYDROXYCARBOXYLIC ACID RECEPTOR 2-LIKE"/>
    <property type="match status" value="1"/>
</dbReference>
<keyword evidence="13" id="KW-1185">Reference proteome</keyword>